<comment type="catalytic activity">
    <reaction evidence="9">
        <text>D-ribose 5-phosphate + ATP = 5-phospho-alpha-D-ribose 1-diphosphate + AMP + H(+)</text>
        <dbReference type="Rhea" id="RHEA:15609"/>
        <dbReference type="ChEBI" id="CHEBI:15378"/>
        <dbReference type="ChEBI" id="CHEBI:30616"/>
        <dbReference type="ChEBI" id="CHEBI:58017"/>
        <dbReference type="ChEBI" id="CHEBI:78346"/>
        <dbReference type="ChEBI" id="CHEBI:456215"/>
        <dbReference type="EC" id="2.7.6.1"/>
    </reaction>
</comment>
<evidence type="ECO:0000256" key="7">
    <source>
        <dbReference type="ARBA" id="ARBA00022840"/>
    </source>
</evidence>
<dbReference type="Gene3D" id="3.40.50.2020">
    <property type="match status" value="2"/>
</dbReference>
<gene>
    <name evidence="11" type="ORF">A3K55_01635</name>
</gene>
<organism evidence="11 12">
    <name type="scientific">Candidatus Shapirobacteria bacterium RBG_13_44_7</name>
    <dbReference type="NCBI Taxonomy" id="1802149"/>
    <lineage>
        <taxon>Bacteria</taxon>
        <taxon>Candidatus Shapironibacteriota</taxon>
    </lineage>
</organism>
<evidence type="ECO:0000256" key="5">
    <source>
        <dbReference type="ARBA" id="ARBA00022741"/>
    </source>
</evidence>
<reference evidence="11 12" key="1">
    <citation type="journal article" date="2016" name="Nat. Commun.">
        <title>Thousands of microbial genomes shed light on interconnected biogeochemical processes in an aquifer system.</title>
        <authorList>
            <person name="Anantharaman K."/>
            <person name="Brown C.T."/>
            <person name="Hug L.A."/>
            <person name="Sharon I."/>
            <person name="Castelle C.J."/>
            <person name="Probst A.J."/>
            <person name="Thomas B.C."/>
            <person name="Singh A."/>
            <person name="Wilkins M.J."/>
            <person name="Karaoz U."/>
            <person name="Brodie E.L."/>
            <person name="Williams K.H."/>
            <person name="Hubbard S.S."/>
            <person name="Banfield J.F."/>
        </authorList>
    </citation>
    <scope>NUCLEOTIDE SEQUENCE [LARGE SCALE GENOMIC DNA]</scope>
</reference>
<dbReference type="FunFam" id="3.40.50.2020:FF:000007">
    <property type="entry name" value="Ribose-phosphate pyrophosphokinase"/>
    <property type="match status" value="1"/>
</dbReference>
<dbReference type="Pfam" id="PF13793">
    <property type="entry name" value="Pribosyltran_N"/>
    <property type="match status" value="1"/>
</dbReference>
<dbReference type="GO" id="GO:0005524">
    <property type="term" value="F:ATP binding"/>
    <property type="evidence" value="ECO:0007669"/>
    <property type="project" value="UniProtKB-KW"/>
</dbReference>
<dbReference type="GO" id="GO:0004749">
    <property type="term" value="F:ribose phosphate diphosphokinase activity"/>
    <property type="evidence" value="ECO:0007669"/>
    <property type="project" value="UniProtKB-EC"/>
</dbReference>
<dbReference type="PANTHER" id="PTHR10210:SF41">
    <property type="entry name" value="RIBOSE-PHOSPHATE PYROPHOSPHOKINASE 1, CHLOROPLASTIC"/>
    <property type="match status" value="1"/>
</dbReference>
<dbReference type="GO" id="GO:0006015">
    <property type="term" value="P:5-phosphoribose 1-diphosphate biosynthetic process"/>
    <property type="evidence" value="ECO:0007669"/>
    <property type="project" value="TreeGrafter"/>
</dbReference>
<dbReference type="InterPro" id="IPR029057">
    <property type="entry name" value="PRTase-like"/>
</dbReference>
<dbReference type="InterPro" id="IPR005946">
    <property type="entry name" value="Rib-P_diPkinase"/>
</dbReference>
<evidence type="ECO:0000256" key="3">
    <source>
        <dbReference type="ARBA" id="ARBA00022723"/>
    </source>
</evidence>
<dbReference type="NCBIfam" id="NF002320">
    <property type="entry name" value="PRK01259.1"/>
    <property type="match status" value="1"/>
</dbReference>
<keyword evidence="4" id="KW-0545">Nucleotide biosynthesis</keyword>
<dbReference type="Pfam" id="PF14572">
    <property type="entry name" value="Pribosyl_synth"/>
    <property type="match status" value="1"/>
</dbReference>
<keyword evidence="3" id="KW-0479">Metal-binding</keyword>
<dbReference type="GO" id="GO:0002189">
    <property type="term" value="C:ribose phosphate diphosphokinase complex"/>
    <property type="evidence" value="ECO:0007669"/>
    <property type="project" value="TreeGrafter"/>
</dbReference>
<dbReference type="GO" id="GO:0005737">
    <property type="term" value="C:cytoplasm"/>
    <property type="evidence" value="ECO:0007669"/>
    <property type="project" value="TreeGrafter"/>
</dbReference>
<keyword evidence="2" id="KW-0808">Transferase</keyword>
<comment type="caution">
    <text evidence="11">The sequence shown here is derived from an EMBL/GenBank/DDBJ whole genome shotgun (WGS) entry which is preliminary data.</text>
</comment>
<accession>A0A1F7SKW8</accession>
<dbReference type="CDD" id="cd06223">
    <property type="entry name" value="PRTases_typeI"/>
    <property type="match status" value="1"/>
</dbReference>
<evidence type="ECO:0000256" key="1">
    <source>
        <dbReference type="ARBA" id="ARBA00013247"/>
    </source>
</evidence>
<dbReference type="AlphaFoldDB" id="A0A1F7SKW8"/>
<keyword evidence="6" id="KW-0418">Kinase</keyword>
<evidence type="ECO:0000313" key="11">
    <source>
        <dbReference type="EMBL" id="OGL53888.1"/>
    </source>
</evidence>
<dbReference type="NCBIfam" id="TIGR01251">
    <property type="entry name" value="ribP_PPkin"/>
    <property type="match status" value="1"/>
</dbReference>
<feature type="domain" description="Ribose-phosphate pyrophosphokinase N-terminal" evidence="10">
    <location>
        <begin position="1"/>
        <end position="116"/>
    </location>
</feature>
<keyword evidence="5" id="KW-0547">Nucleotide-binding</keyword>
<sequence length="311" mass="34326">MVLISGRSNLELAEKIAKKLRTKVVEPVTSFADGEIRVTIPVTMRRQEVFIIQSTSAPVNNNLMELLLMVDAAKRASAEEVTAIIPYFGYSRQDRKDQPRVPISAALVAKLIKVAGTRRILTLDVHSEQQQGFFDGPWDNLYGSYTLIPAIKKMKIKNLVVASPDKGGVPRAVTYARLLDAEGIAIVYKERDTKLANHCESLGLIGDVKNKKILLVDDMADTTGTIVSAAKLLKSRGAKEIYVAVTHGPFSPPALERISSAPIKKWWVTDTILHPAEIKNHPRVKVVSVATLLAKAINRIYQRKSISDLIL</sequence>
<dbReference type="SUPFAM" id="SSF53271">
    <property type="entry name" value="PRTase-like"/>
    <property type="match status" value="1"/>
</dbReference>
<evidence type="ECO:0000256" key="8">
    <source>
        <dbReference type="ARBA" id="ARBA00022842"/>
    </source>
</evidence>
<dbReference type="SMART" id="SM01400">
    <property type="entry name" value="Pribosyltran_N"/>
    <property type="match status" value="1"/>
</dbReference>
<dbReference type="GO" id="GO:0016301">
    <property type="term" value="F:kinase activity"/>
    <property type="evidence" value="ECO:0007669"/>
    <property type="project" value="UniProtKB-KW"/>
</dbReference>
<dbReference type="EC" id="2.7.6.1" evidence="1"/>
<proteinExistence type="predicted"/>
<evidence type="ECO:0000256" key="6">
    <source>
        <dbReference type="ARBA" id="ARBA00022777"/>
    </source>
</evidence>
<dbReference type="EMBL" id="MGDJ01000010">
    <property type="protein sequence ID" value="OGL53888.1"/>
    <property type="molecule type" value="Genomic_DNA"/>
</dbReference>
<dbReference type="GO" id="GO:0000287">
    <property type="term" value="F:magnesium ion binding"/>
    <property type="evidence" value="ECO:0007669"/>
    <property type="project" value="InterPro"/>
</dbReference>
<keyword evidence="8" id="KW-0460">Magnesium</keyword>
<protein>
    <recommendedName>
        <fullName evidence="1">ribose-phosphate diphosphokinase</fullName>
        <ecNumber evidence="1">2.7.6.1</ecNumber>
    </recommendedName>
</protein>
<evidence type="ECO:0000256" key="4">
    <source>
        <dbReference type="ARBA" id="ARBA00022727"/>
    </source>
</evidence>
<dbReference type="Proteomes" id="UP000185874">
    <property type="component" value="Unassembled WGS sequence"/>
</dbReference>
<keyword evidence="7" id="KW-0067">ATP-binding</keyword>
<dbReference type="PANTHER" id="PTHR10210">
    <property type="entry name" value="RIBOSE-PHOSPHATE DIPHOSPHOKINASE FAMILY MEMBER"/>
    <property type="match status" value="1"/>
</dbReference>
<evidence type="ECO:0000259" key="10">
    <source>
        <dbReference type="Pfam" id="PF13793"/>
    </source>
</evidence>
<dbReference type="GO" id="GO:0006164">
    <property type="term" value="P:purine nucleotide biosynthetic process"/>
    <property type="evidence" value="ECO:0007669"/>
    <property type="project" value="TreeGrafter"/>
</dbReference>
<evidence type="ECO:0000313" key="12">
    <source>
        <dbReference type="Proteomes" id="UP000185874"/>
    </source>
</evidence>
<evidence type="ECO:0000256" key="9">
    <source>
        <dbReference type="ARBA" id="ARBA00049535"/>
    </source>
</evidence>
<name>A0A1F7SKW8_9BACT</name>
<dbReference type="InterPro" id="IPR029099">
    <property type="entry name" value="Pribosyltran_N"/>
</dbReference>
<evidence type="ECO:0000256" key="2">
    <source>
        <dbReference type="ARBA" id="ARBA00022679"/>
    </source>
</evidence>
<dbReference type="InterPro" id="IPR000836">
    <property type="entry name" value="PRTase_dom"/>
</dbReference>